<dbReference type="AlphaFoldDB" id="A0A177NM59"/>
<evidence type="ECO:0000256" key="3">
    <source>
        <dbReference type="ARBA" id="ARBA00022448"/>
    </source>
</evidence>
<keyword evidence="9" id="KW-0472">Membrane</keyword>
<evidence type="ECO:0000256" key="5">
    <source>
        <dbReference type="ARBA" id="ARBA00022519"/>
    </source>
</evidence>
<keyword evidence="4 10" id="KW-1003">Cell membrane</keyword>
<evidence type="ECO:0000256" key="2">
    <source>
        <dbReference type="ARBA" id="ARBA00006555"/>
    </source>
</evidence>
<dbReference type="InterPro" id="IPR051045">
    <property type="entry name" value="TonB-dependent_transducer"/>
</dbReference>
<dbReference type="GO" id="GO:0031992">
    <property type="term" value="F:energy transducer activity"/>
    <property type="evidence" value="ECO:0007669"/>
    <property type="project" value="InterPro"/>
</dbReference>
<dbReference type="Gene3D" id="3.30.1150.10">
    <property type="match status" value="1"/>
</dbReference>
<dbReference type="GO" id="GO:0098797">
    <property type="term" value="C:plasma membrane protein complex"/>
    <property type="evidence" value="ECO:0007669"/>
    <property type="project" value="TreeGrafter"/>
</dbReference>
<evidence type="ECO:0000256" key="10">
    <source>
        <dbReference type="RuleBase" id="RU362123"/>
    </source>
</evidence>
<dbReference type="SUPFAM" id="SSF74653">
    <property type="entry name" value="TolA/TonB C-terminal domain"/>
    <property type="match status" value="1"/>
</dbReference>
<dbReference type="EMBL" id="LUUJ01000051">
    <property type="protein sequence ID" value="OAI19216.1"/>
    <property type="molecule type" value="Genomic_DNA"/>
</dbReference>
<evidence type="ECO:0000256" key="7">
    <source>
        <dbReference type="ARBA" id="ARBA00022927"/>
    </source>
</evidence>
<evidence type="ECO:0000259" key="12">
    <source>
        <dbReference type="PROSITE" id="PS52015"/>
    </source>
</evidence>
<comment type="subcellular location">
    <subcellularLocation>
        <location evidence="1 10">Cell inner membrane</location>
        <topology evidence="1 10">Single-pass membrane protein</topology>
        <orientation evidence="1 10">Periplasmic side</orientation>
    </subcellularLocation>
</comment>
<dbReference type="PANTHER" id="PTHR33446">
    <property type="entry name" value="PROTEIN TONB-RELATED"/>
    <property type="match status" value="1"/>
</dbReference>
<dbReference type="InterPro" id="IPR006260">
    <property type="entry name" value="TonB/TolA_C"/>
</dbReference>
<feature type="compositionally biased region" description="Pro residues" evidence="11">
    <location>
        <begin position="158"/>
        <end position="167"/>
    </location>
</feature>
<evidence type="ECO:0000313" key="14">
    <source>
        <dbReference type="Proteomes" id="UP000077857"/>
    </source>
</evidence>
<evidence type="ECO:0000256" key="9">
    <source>
        <dbReference type="ARBA" id="ARBA00023136"/>
    </source>
</evidence>
<dbReference type="Proteomes" id="UP000077857">
    <property type="component" value="Unassembled WGS sequence"/>
</dbReference>
<protein>
    <recommendedName>
        <fullName evidence="10">Protein TonB</fullName>
    </recommendedName>
</protein>
<keyword evidence="7 10" id="KW-0653">Protein transport</keyword>
<dbReference type="NCBIfam" id="TIGR01352">
    <property type="entry name" value="tonB_Cterm"/>
    <property type="match status" value="1"/>
</dbReference>
<accession>A0A177NM59</accession>
<keyword evidence="8" id="KW-1133">Transmembrane helix</keyword>
<organism evidence="13 14">
    <name type="scientific">Methylomonas koyamae</name>
    <dbReference type="NCBI Taxonomy" id="702114"/>
    <lineage>
        <taxon>Bacteria</taxon>
        <taxon>Pseudomonadati</taxon>
        <taxon>Pseudomonadota</taxon>
        <taxon>Gammaproteobacteria</taxon>
        <taxon>Methylococcales</taxon>
        <taxon>Methylococcaceae</taxon>
        <taxon>Methylomonas</taxon>
    </lineage>
</organism>
<dbReference type="OrthoDB" id="9792439at2"/>
<dbReference type="InterPro" id="IPR037682">
    <property type="entry name" value="TonB_C"/>
</dbReference>
<gene>
    <name evidence="13" type="ORF">A1507_08030</name>
</gene>
<keyword evidence="6" id="KW-0812">Transmembrane</keyword>
<evidence type="ECO:0000256" key="4">
    <source>
        <dbReference type="ARBA" id="ARBA00022475"/>
    </source>
</evidence>
<evidence type="ECO:0000313" key="13">
    <source>
        <dbReference type="EMBL" id="OAI19216.1"/>
    </source>
</evidence>
<dbReference type="InterPro" id="IPR003538">
    <property type="entry name" value="TonB"/>
</dbReference>
<comment type="caution">
    <text evidence="13">The sequence shown here is derived from an EMBL/GenBank/DDBJ whole genome shotgun (WGS) entry which is preliminary data.</text>
</comment>
<sequence>MSTPFATIKHLDAESWTDAEVPSLKPAANSLLDGFAQTPLANALQSFKYTSKTRDHKLVDFLAIGVLSVLIHATLLEQFRGAALEQEFVEPVKEPPKVQITLSRPRPAVPPPPVVREPPKPKVVPLKPPKVKPKPVKQEAEPAPIPDPTPGPVSDSAPPAPPAPPAPVVEEKITPPTAGADYLHNPPPEYPDIAQERGWEGKVLMKVHVQADGKPDNITVIKTSGQKVLDDAAVKTVSKWSFVPAKRGDTPVAGYVTVPITFNLS</sequence>
<dbReference type="GO" id="GO:0015031">
    <property type="term" value="P:protein transport"/>
    <property type="evidence" value="ECO:0007669"/>
    <property type="project" value="UniProtKB-UniRule"/>
</dbReference>
<dbReference type="RefSeq" id="WP_064039666.1">
    <property type="nucleotide sequence ID" value="NZ_LUUJ01000051.1"/>
</dbReference>
<evidence type="ECO:0000256" key="1">
    <source>
        <dbReference type="ARBA" id="ARBA00004383"/>
    </source>
</evidence>
<evidence type="ECO:0000256" key="6">
    <source>
        <dbReference type="ARBA" id="ARBA00022692"/>
    </source>
</evidence>
<dbReference type="GO" id="GO:0030288">
    <property type="term" value="C:outer membrane-bounded periplasmic space"/>
    <property type="evidence" value="ECO:0007669"/>
    <property type="project" value="InterPro"/>
</dbReference>
<keyword evidence="3 10" id="KW-0813">Transport</keyword>
<dbReference type="PRINTS" id="PR01374">
    <property type="entry name" value="TONBPROTEIN"/>
</dbReference>
<reference evidence="13 14" key="1">
    <citation type="submission" date="2016-03" db="EMBL/GenBank/DDBJ databases">
        <authorList>
            <person name="Ploux O."/>
        </authorList>
    </citation>
    <scope>NUCLEOTIDE SEQUENCE [LARGE SCALE GENOMIC DNA]</scope>
    <source>
        <strain evidence="13 14">R-45378</strain>
    </source>
</reference>
<evidence type="ECO:0000256" key="8">
    <source>
        <dbReference type="ARBA" id="ARBA00022989"/>
    </source>
</evidence>
<feature type="region of interest" description="Disordered" evidence="11">
    <location>
        <begin position="92"/>
        <end position="186"/>
    </location>
</feature>
<feature type="compositionally biased region" description="Pro residues" evidence="11">
    <location>
        <begin position="107"/>
        <end position="116"/>
    </location>
</feature>
<proteinExistence type="inferred from homology"/>
<feature type="domain" description="TonB C-terminal" evidence="12">
    <location>
        <begin position="175"/>
        <end position="265"/>
    </location>
</feature>
<dbReference type="PROSITE" id="PS52015">
    <property type="entry name" value="TONB_CTD"/>
    <property type="match status" value="1"/>
</dbReference>
<dbReference type="GO" id="GO:0015891">
    <property type="term" value="P:siderophore transport"/>
    <property type="evidence" value="ECO:0007669"/>
    <property type="project" value="InterPro"/>
</dbReference>
<evidence type="ECO:0000256" key="11">
    <source>
        <dbReference type="SAM" id="MobiDB-lite"/>
    </source>
</evidence>
<dbReference type="Pfam" id="PF03544">
    <property type="entry name" value="TonB_C"/>
    <property type="match status" value="1"/>
</dbReference>
<comment type="function">
    <text evidence="10">Interacts with outer membrane receptor proteins that carry out high-affinity binding and energy dependent uptake into the periplasmic space of specific substrates. It could act to transduce energy from the cytoplasmic membrane to specific energy-requiring processes in the outer membrane, resulting in the release into the periplasm of ligands bound by these outer membrane proteins.</text>
</comment>
<name>A0A177NM59_9GAMM</name>
<dbReference type="PANTHER" id="PTHR33446:SF2">
    <property type="entry name" value="PROTEIN TONB"/>
    <property type="match status" value="1"/>
</dbReference>
<keyword evidence="5 10" id="KW-0997">Cell inner membrane</keyword>
<comment type="similarity">
    <text evidence="2 10">Belongs to the TonB family.</text>
</comment>
<keyword evidence="10" id="KW-0735">Signal-anchor</keyword>
<dbReference type="GO" id="GO:0055085">
    <property type="term" value="P:transmembrane transport"/>
    <property type="evidence" value="ECO:0007669"/>
    <property type="project" value="InterPro"/>
</dbReference>